<dbReference type="PROSITE" id="PS00617">
    <property type="entry name" value="RECF_1"/>
    <property type="match status" value="1"/>
</dbReference>
<dbReference type="GO" id="GO:0006260">
    <property type="term" value="P:DNA replication"/>
    <property type="evidence" value="ECO:0007669"/>
    <property type="project" value="UniProtKB-UniRule"/>
</dbReference>
<keyword evidence="10 12" id="KW-0234">DNA repair</keyword>
<evidence type="ECO:0000256" key="8">
    <source>
        <dbReference type="ARBA" id="ARBA00022840"/>
    </source>
</evidence>
<comment type="subcellular location">
    <subcellularLocation>
        <location evidence="1 12 13">Cytoplasm</location>
    </subcellularLocation>
</comment>
<keyword evidence="6 12" id="KW-0547">Nucleotide-binding</keyword>
<evidence type="ECO:0000256" key="1">
    <source>
        <dbReference type="ARBA" id="ARBA00004496"/>
    </source>
</evidence>
<accession>A0A9D2G1E3</accession>
<dbReference type="HAMAP" id="MF_00365">
    <property type="entry name" value="RecF"/>
    <property type="match status" value="1"/>
</dbReference>
<evidence type="ECO:0000256" key="5">
    <source>
        <dbReference type="ARBA" id="ARBA00022705"/>
    </source>
</evidence>
<dbReference type="GO" id="GO:0006302">
    <property type="term" value="P:double-strand break repair"/>
    <property type="evidence" value="ECO:0007669"/>
    <property type="project" value="TreeGrafter"/>
</dbReference>
<dbReference type="GO" id="GO:0003697">
    <property type="term" value="F:single-stranded DNA binding"/>
    <property type="evidence" value="ECO:0007669"/>
    <property type="project" value="UniProtKB-UniRule"/>
</dbReference>
<evidence type="ECO:0000256" key="9">
    <source>
        <dbReference type="ARBA" id="ARBA00023125"/>
    </source>
</evidence>
<keyword evidence="7 12" id="KW-0227">DNA damage</keyword>
<evidence type="ECO:0000256" key="7">
    <source>
        <dbReference type="ARBA" id="ARBA00022763"/>
    </source>
</evidence>
<keyword evidence="5 12" id="KW-0235">DNA replication</keyword>
<dbReference type="CDD" id="cd03242">
    <property type="entry name" value="ABC_RecF"/>
    <property type="match status" value="1"/>
</dbReference>
<dbReference type="PROSITE" id="PS00618">
    <property type="entry name" value="RECF_2"/>
    <property type="match status" value="1"/>
</dbReference>
<keyword evidence="11 12" id="KW-0742">SOS response</keyword>
<dbReference type="InterPro" id="IPR042174">
    <property type="entry name" value="RecF_2"/>
</dbReference>
<feature type="binding site" evidence="12">
    <location>
        <begin position="30"/>
        <end position="37"/>
    </location>
    <ligand>
        <name>ATP</name>
        <dbReference type="ChEBI" id="CHEBI:30616"/>
    </ligand>
</feature>
<evidence type="ECO:0000256" key="2">
    <source>
        <dbReference type="ARBA" id="ARBA00008016"/>
    </source>
</evidence>
<feature type="domain" description="RecF/RecN/SMC N-terminal" evidence="14">
    <location>
        <begin position="2"/>
        <end position="346"/>
    </location>
</feature>
<evidence type="ECO:0000256" key="11">
    <source>
        <dbReference type="ARBA" id="ARBA00023236"/>
    </source>
</evidence>
<keyword evidence="4 12" id="KW-0963">Cytoplasm</keyword>
<dbReference type="GO" id="GO:0009432">
    <property type="term" value="P:SOS response"/>
    <property type="evidence" value="ECO:0007669"/>
    <property type="project" value="UniProtKB-UniRule"/>
</dbReference>
<evidence type="ECO:0000256" key="12">
    <source>
        <dbReference type="HAMAP-Rule" id="MF_00365"/>
    </source>
</evidence>
<dbReference type="EMBL" id="DXAZ01000086">
    <property type="protein sequence ID" value="HIZ71234.1"/>
    <property type="molecule type" value="Genomic_DNA"/>
</dbReference>
<reference evidence="15" key="2">
    <citation type="submission" date="2021-04" db="EMBL/GenBank/DDBJ databases">
        <authorList>
            <person name="Gilroy R."/>
        </authorList>
    </citation>
    <scope>NUCLEOTIDE SEQUENCE</scope>
    <source>
        <strain evidence="15">CHK169-4300</strain>
    </source>
</reference>
<comment type="similarity">
    <text evidence="2 12 13">Belongs to the RecF family.</text>
</comment>
<dbReference type="PANTHER" id="PTHR32182">
    <property type="entry name" value="DNA REPLICATION AND REPAIR PROTEIN RECF"/>
    <property type="match status" value="1"/>
</dbReference>
<evidence type="ECO:0000256" key="10">
    <source>
        <dbReference type="ARBA" id="ARBA00023204"/>
    </source>
</evidence>
<dbReference type="PANTHER" id="PTHR32182:SF0">
    <property type="entry name" value="DNA REPLICATION AND REPAIR PROTEIN RECF"/>
    <property type="match status" value="1"/>
</dbReference>
<dbReference type="InterPro" id="IPR018078">
    <property type="entry name" value="DNA-binding_RecF_CS"/>
</dbReference>
<comment type="function">
    <text evidence="12 13">The RecF protein is involved in DNA metabolism; it is required for DNA replication and normal SOS inducibility. RecF binds preferentially to single-stranded, linear DNA. It also seems to bind ATP.</text>
</comment>
<dbReference type="Proteomes" id="UP000824106">
    <property type="component" value="Unassembled WGS sequence"/>
</dbReference>
<dbReference type="GO" id="GO:0000731">
    <property type="term" value="P:DNA synthesis involved in DNA repair"/>
    <property type="evidence" value="ECO:0007669"/>
    <property type="project" value="TreeGrafter"/>
</dbReference>
<keyword evidence="8 12" id="KW-0067">ATP-binding</keyword>
<evidence type="ECO:0000256" key="3">
    <source>
        <dbReference type="ARBA" id="ARBA00020170"/>
    </source>
</evidence>
<comment type="caution">
    <text evidence="15">The sequence shown here is derived from an EMBL/GenBank/DDBJ whole genome shotgun (WGS) entry which is preliminary data.</text>
</comment>
<keyword evidence="9 12" id="KW-0238">DNA-binding</keyword>
<dbReference type="Pfam" id="PF02463">
    <property type="entry name" value="SMC_N"/>
    <property type="match status" value="1"/>
</dbReference>
<dbReference type="NCBIfam" id="TIGR00611">
    <property type="entry name" value="recf"/>
    <property type="match status" value="1"/>
</dbReference>
<reference evidence="15" key="1">
    <citation type="journal article" date="2021" name="PeerJ">
        <title>Extensive microbial diversity within the chicken gut microbiome revealed by metagenomics and culture.</title>
        <authorList>
            <person name="Gilroy R."/>
            <person name="Ravi A."/>
            <person name="Getino M."/>
            <person name="Pursley I."/>
            <person name="Horton D.L."/>
            <person name="Alikhan N.F."/>
            <person name="Baker D."/>
            <person name="Gharbi K."/>
            <person name="Hall N."/>
            <person name="Watson M."/>
            <person name="Adriaenssens E.M."/>
            <person name="Foster-Nyarko E."/>
            <person name="Jarju S."/>
            <person name="Secka A."/>
            <person name="Antonio M."/>
            <person name="Oren A."/>
            <person name="Chaudhuri R.R."/>
            <person name="La Ragione R."/>
            <person name="Hildebrand F."/>
            <person name="Pallen M.J."/>
        </authorList>
    </citation>
    <scope>NUCLEOTIDE SEQUENCE</scope>
    <source>
        <strain evidence="15">CHK169-4300</strain>
    </source>
</reference>
<dbReference type="AlphaFoldDB" id="A0A9D2G1E3"/>
<gene>
    <name evidence="12 15" type="primary">recF</name>
    <name evidence="15" type="ORF">H9808_05650</name>
</gene>
<protein>
    <recommendedName>
        <fullName evidence="3 12">DNA replication and repair protein RecF</fullName>
    </recommendedName>
</protein>
<evidence type="ECO:0000256" key="4">
    <source>
        <dbReference type="ARBA" id="ARBA00022490"/>
    </source>
</evidence>
<dbReference type="SUPFAM" id="SSF52540">
    <property type="entry name" value="P-loop containing nucleoside triphosphate hydrolases"/>
    <property type="match status" value="1"/>
</dbReference>
<proteinExistence type="inferred from homology"/>
<dbReference type="InterPro" id="IPR001238">
    <property type="entry name" value="DNA-binding_RecF"/>
</dbReference>
<dbReference type="InterPro" id="IPR003395">
    <property type="entry name" value="RecF/RecN/SMC_N"/>
</dbReference>
<dbReference type="GO" id="GO:0005737">
    <property type="term" value="C:cytoplasm"/>
    <property type="evidence" value="ECO:0007669"/>
    <property type="project" value="UniProtKB-SubCell"/>
</dbReference>
<name>A0A9D2G1E3_9LACT</name>
<evidence type="ECO:0000313" key="16">
    <source>
        <dbReference type="Proteomes" id="UP000824106"/>
    </source>
</evidence>
<evidence type="ECO:0000259" key="14">
    <source>
        <dbReference type="Pfam" id="PF02463"/>
    </source>
</evidence>
<organism evidence="15 16">
    <name type="scientific">Candidatus Atopostipes pullistercoris</name>
    <dbReference type="NCBI Taxonomy" id="2838467"/>
    <lineage>
        <taxon>Bacteria</taxon>
        <taxon>Bacillati</taxon>
        <taxon>Bacillota</taxon>
        <taxon>Bacilli</taxon>
        <taxon>Lactobacillales</taxon>
        <taxon>Carnobacteriaceae</taxon>
        <taxon>Atopostipes</taxon>
    </lineage>
</organism>
<dbReference type="InterPro" id="IPR027417">
    <property type="entry name" value="P-loop_NTPase"/>
</dbReference>
<evidence type="ECO:0000256" key="13">
    <source>
        <dbReference type="RuleBase" id="RU000578"/>
    </source>
</evidence>
<dbReference type="GO" id="GO:0005524">
    <property type="term" value="F:ATP binding"/>
    <property type="evidence" value="ECO:0007669"/>
    <property type="project" value="UniProtKB-UniRule"/>
</dbReference>
<sequence length="379" mass="43766">MYLKDIALQNFRNYESLELSFSPSINVLIGENAQGKTNLIESIYFLAMSRSHRTSKDRELIRWESDFAKVKGELNKKSHSVPMEIILSKRGKNAKLNHLEQKKLSNYIGQLNVILFAPEDLSLVKGSPSIRRKFIDMELGQMNKIYLHHLVQYQQILKQRNQFLKQAKHSPKFDQIYLDVLTEQLAAEGAEVLFYRFKFVNQLNAWAQQVQIDISNGKEHLKITYKALPDITDELSIEEIFNRLKELYKSAQQQEIDQGTTTLGPHRDDLIFYVNGKNVQRYGSQGQQRTTALSLKLAEIELMNEITGEYPILLLDDVLSELDDSRQTHLLSSIQNKVQTFITTTSLDGVQMELLNHPLIFYVDEGTIINKENEEEINS</sequence>
<evidence type="ECO:0000313" key="15">
    <source>
        <dbReference type="EMBL" id="HIZ71234.1"/>
    </source>
</evidence>
<dbReference type="Gene3D" id="1.20.1050.90">
    <property type="entry name" value="RecF/RecN/SMC, N-terminal domain"/>
    <property type="match status" value="1"/>
</dbReference>
<dbReference type="Gene3D" id="3.40.50.300">
    <property type="entry name" value="P-loop containing nucleotide triphosphate hydrolases"/>
    <property type="match status" value="1"/>
</dbReference>
<dbReference type="FunFam" id="1.20.1050.90:FF:000002">
    <property type="entry name" value="DNA replication and repair protein RecF"/>
    <property type="match status" value="1"/>
</dbReference>
<evidence type="ECO:0000256" key="6">
    <source>
        <dbReference type="ARBA" id="ARBA00022741"/>
    </source>
</evidence>